<dbReference type="PATRIC" id="fig|679936.5.peg.841"/>
<protein>
    <recommendedName>
        <fullName evidence="4">DUF302 domain-containing protein</fullName>
    </recommendedName>
</protein>
<feature type="region of interest" description="Disordered" evidence="1">
    <location>
        <begin position="82"/>
        <end position="102"/>
    </location>
</feature>
<dbReference type="KEGG" id="sap:Sulac_0791"/>
<evidence type="ECO:0000313" key="2">
    <source>
        <dbReference type="EMBL" id="AEW04294.1"/>
    </source>
</evidence>
<dbReference type="InterPro" id="IPR035923">
    <property type="entry name" value="TT1751-like_sf"/>
</dbReference>
<evidence type="ECO:0008006" key="4">
    <source>
        <dbReference type="Google" id="ProtNLM"/>
    </source>
</evidence>
<dbReference type="Gene3D" id="3.30.310.70">
    <property type="entry name" value="TT1751-like domain"/>
    <property type="match status" value="1"/>
</dbReference>
<name>G8U161_SULAD</name>
<gene>
    <name evidence="2" type="ordered locus">Sulac_0791</name>
</gene>
<sequence length="102" mass="11212">MDKNLIIWRVHASMADVVHALRTGIAKRGWFEYAVVDHGSDMKTVGASPHEAFTIVFGNPALGSRILAKAWTMGRGYSLTPRRLSAKRRNGGNLSGSSFLNR</sequence>
<keyword evidence="3" id="KW-1185">Reference proteome</keyword>
<organism evidence="2 3">
    <name type="scientific">Sulfobacillus acidophilus (strain ATCC 700253 / DSM 10332 / NAL)</name>
    <dbReference type="NCBI Taxonomy" id="679936"/>
    <lineage>
        <taxon>Bacteria</taxon>
        <taxon>Bacillati</taxon>
        <taxon>Bacillota</taxon>
        <taxon>Clostridia</taxon>
        <taxon>Eubacteriales</taxon>
        <taxon>Clostridiales Family XVII. Incertae Sedis</taxon>
        <taxon>Sulfobacillus</taxon>
    </lineage>
</organism>
<evidence type="ECO:0000313" key="3">
    <source>
        <dbReference type="Proteomes" id="UP000005439"/>
    </source>
</evidence>
<dbReference type="HOGENOM" id="CLU_2453502_0_0_9"/>
<dbReference type="Proteomes" id="UP000005439">
    <property type="component" value="Chromosome"/>
</dbReference>
<dbReference type="AlphaFoldDB" id="G8U161"/>
<dbReference type="EMBL" id="CP003179">
    <property type="protein sequence ID" value="AEW04294.1"/>
    <property type="molecule type" value="Genomic_DNA"/>
</dbReference>
<dbReference type="SUPFAM" id="SSF103247">
    <property type="entry name" value="TT1751-like"/>
    <property type="match status" value="1"/>
</dbReference>
<reference evidence="3" key="1">
    <citation type="submission" date="2011-12" db="EMBL/GenBank/DDBJ databases">
        <title>The complete genome of chromosome of Sulfobacillus acidophilus DSM 10332.</title>
        <authorList>
            <person name="Lucas S."/>
            <person name="Han J."/>
            <person name="Lapidus A."/>
            <person name="Bruce D."/>
            <person name="Goodwin L."/>
            <person name="Pitluck S."/>
            <person name="Peters L."/>
            <person name="Kyrpides N."/>
            <person name="Mavromatis K."/>
            <person name="Ivanova N."/>
            <person name="Mikhailova N."/>
            <person name="Chertkov O."/>
            <person name="Saunders E."/>
            <person name="Detter J.C."/>
            <person name="Tapia R."/>
            <person name="Han C."/>
            <person name="Land M."/>
            <person name="Hauser L."/>
            <person name="Markowitz V."/>
            <person name="Cheng J.-F."/>
            <person name="Hugenholtz P."/>
            <person name="Woyke T."/>
            <person name="Wu D."/>
            <person name="Pukall R."/>
            <person name="Gehrich-Schroeter G."/>
            <person name="Schneider S."/>
            <person name="Klenk H.-P."/>
            <person name="Eisen J.A."/>
        </authorList>
    </citation>
    <scope>NUCLEOTIDE SEQUENCE [LARGE SCALE GENOMIC DNA]</scope>
    <source>
        <strain evidence="3">ATCC 700253 / DSM 10332 / NAL</strain>
    </source>
</reference>
<proteinExistence type="predicted"/>
<reference evidence="2 3" key="2">
    <citation type="journal article" date="2012" name="Stand. Genomic Sci.">
        <title>Complete genome sequence of the moderately thermophilic mineral-sulfide-oxidizing firmicute Sulfobacillus acidophilus type strain (NAL(T)).</title>
        <authorList>
            <person name="Anderson I."/>
            <person name="Chertkov O."/>
            <person name="Chen A."/>
            <person name="Saunders E."/>
            <person name="Lapidus A."/>
            <person name="Nolan M."/>
            <person name="Lucas S."/>
            <person name="Hammon N."/>
            <person name="Deshpande S."/>
            <person name="Cheng J.F."/>
            <person name="Han C."/>
            <person name="Tapia R."/>
            <person name="Goodwin L.A."/>
            <person name="Pitluck S."/>
            <person name="Liolios K."/>
            <person name="Pagani I."/>
            <person name="Ivanova N."/>
            <person name="Mikhailova N."/>
            <person name="Pati A."/>
            <person name="Palaniappan K."/>
            <person name="Land M."/>
            <person name="Pan C."/>
            <person name="Rohde M."/>
            <person name="Pukall R."/>
            <person name="Goker M."/>
            <person name="Detter J.C."/>
            <person name="Woyke T."/>
            <person name="Bristow J."/>
            <person name="Eisen J.A."/>
            <person name="Markowitz V."/>
            <person name="Hugenholtz P."/>
            <person name="Kyrpides N.C."/>
            <person name="Klenk H.P."/>
            <person name="Mavromatis K."/>
        </authorList>
    </citation>
    <scope>NUCLEOTIDE SEQUENCE [LARGE SCALE GENOMIC DNA]</scope>
    <source>
        <strain evidence="3">ATCC 700253 / DSM 10332 / NAL</strain>
    </source>
</reference>
<accession>G8U161</accession>
<evidence type="ECO:0000256" key="1">
    <source>
        <dbReference type="SAM" id="MobiDB-lite"/>
    </source>
</evidence>